<accession>A0A5B7DMK4</accession>
<keyword evidence="3" id="KW-1185">Reference proteome</keyword>
<feature type="compositionally biased region" description="Low complexity" evidence="1">
    <location>
        <begin position="41"/>
        <end position="64"/>
    </location>
</feature>
<dbReference type="AlphaFoldDB" id="A0A5B7DMK4"/>
<comment type="caution">
    <text evidence="2">The sequence shown here is derived from an EMBL/GenBank/DDBJ whole genome shotgun (WGS) entry which is preliminary data.</text>
</comment>
<proteinExistence type="predicted"/>
<feature type="region of interest" description="Disordered" evidence="1">
    <location>
        <begin position="1"/>
        <end position="64"/>
    </location>
</feature>
<evidence type="ECO:0000313" key="3">
    <source>
        <dbReference type="Proteomes" id="UP000324222"/>
    </source>
</evidence>
<protein>
    <submittedName>
        <fullName evidence="2">Uncharacterized protein</fullName>
    </submittedName>
</protein>
<organism evidence="2 3">
    <name type="scientific">Portunus trituberculatus</name>
    <name type="common">Swimming crab</name>
    <name type="synonym">Neptunus trituberculatus</name>
    <dbReference type="NCBI Taxonomy" id="210409"/>
    <lineage>
        <taxon>Eukaryota</taxon>
        <taxon>Metazoa</taxon>
        <taxon>Ecdysozoa</taxon>
        <taxon>Arthropoda</taxon>
        <taxon>Crustacea</taxon>
        <taxon>Multicrustacea</taxon>
        <taxon>Malacostraca</taxon>
        <taxon>Eumalacostraca</taxon>
        <taxon>Eucarida</taxon>
        <taxon>Decapoda</taxon>
        <taxon>Pleocyemata</taxon>
        <taxon>Brachyura</taxon>
        <taxon>Eubrachyura</taxon>
        <taxon>Portunoidea</taxon>
        <taxon>Portunidae</taxon>
        <taxon>Portuninae</taxon>
        <taxon>Portunus</taxon>
    </lineage>
</organism>
<reference evidence="2 3" key="1">
    <citation type="submission" date="2019-05" db="EMBL/GenBank/DDBJ databases">
        <title>Another draft genome of Portunus trituberculatus and its Hox gene families provides insights of decapod evolution.</title>
        <authorList>
            <person name="Jeong J.-H."/>
            <person name="Song I."/>
            <person name="Kim S."/>
            <person name="Choi T."/>
            <person name="Kim D."/>
            <person name="Ryu S."/>
            <person name="Kim W."/>
        </authorList>
    </citation>
    <scope>NUCLEOTIDE SEQUENCE [LARGE SCALE GENOMIC DNA]</scope>
    <source>
        <tissue evidence="2">Muscle</tissue>
    </source>
</reference>
<evidence type="ECO:0000256" key="1">
    <source>
        <dbReference type="SAM" id="MobiDB-lite"/>
    </source>
</evidence>
<evidence type="ECO:0000313" key="2">
    <source>
        <dbReference type="EMBL" id="MPC22283.1"/>
    </source>
</evidence>
<dbReference type="EMBL" id="VSRR010001070">
    <property type="protein sequence ID" value="MPC22283.1"/>
    <property type="molecule type" value="Genomic_DNA"/>
</dbReference>
<dbReference type="Proteomes" id="UP000324222">
    <property type="component" value="Unassembled WGS sequence"/>
</dbReference>
<gene>
    <name evidence="2" type="ORF">E2C01_015294</name>
</gene>
<sequence length="64" mass="6919">MPPLQTDHSAHSHSRNIAVLPFRTSSSRPPPHLTGHYAHFSGQSQSPTPTSTGPSMQSQVTDEL</sequence>
<name>A0A5B7DMK4_PORTR</name>